<keyword evidence="3" id="KW-1185">Reference proteome</keyword>
<feature type="region of interest" description="Disordered" evidence="1">
    <location>
        <begin position="49"/>
        <end position="73"/>
    </location>
</feature>
<name>A0ABY0INZ8_9RHOO</name>
<proteinExistence type="predicted"/>
<evidence type="ECO:0000256" key="1">
    <source>
        <dbReference type="SAM" id="MobiDB-lite"/>
    </source>
</evidence>
<dbReference type="EMBL" id="SHKM01000001">
    <property type="protein sequence ID" value="RZT89301.1"/>
    <property type="molecule type" value="Genomic_DNA"/>
</dbReference>
<dbReference type="Proteomes" id="UP000292136">
    <property type="component" value="Unassembled WGS sequence"/>
</dbReference>
<comment type="caution">
    <text evidence="2">The sequence shown here is derived from an EMBL/GenBank/DDBJ whole genome shotgun (WGS) entry which is preliminary data.</text>
</comment>
<organism evidence="2 3">
    <name type="scientific">Azospira oryzae</name>
    <dbReference type="NCBI Taxonomy" id="146939"/>
    <lineage>
        <taxon>Bacteria</taxon>
        <taxon>Pseudomonadati</taxon>
        <taxon>Pseudomonadota</taxon>
        <taxon>Betaproteobacteria</taxon>
        <taxon>Rhodocyclales</taxon>
        <taxon>Rhodocyclaceae</taxon>
        <taxon>Azospira</taxon>
    </lineage>
</organism>
<evidence type="ECO:0000313" key="3">
    <source>
        <dbReference type="Proteomes" id="UP000292136"/>
    </source>
</evidence>
<evidence type="ECO:0000313" key="2">
    <source>
        <dbReference type="EMBL" id="RZT89301.1"/>
    </source>
</evidence>
<protein>
    <submittedName>
        <fullName evidence="2">Uncharacterized protein</fullName>
    </submittedName>
</protein>
<feature type="compositionally biased region" description="Pro residues" evidence="1">
    <location>
        <begin position="55"/>
        <end position="65"/>
    </location>
</feature>
<accession>A0ABY0INZ8</accession>
<dbReference type="RefSeq" id="WP_014236962.1">
    <property type="nucleotide sequence ID" value="NZ_SHKM01000001.1"/>
</dbReference>
<gene>
    <name evidence="2" type="ORF">EV678_0082</name>
</gene>
<sequence>MNQEPRWLPLAEVIPGTPLAADLADGEGQLLLTAGSRLDAHRLQQLARQGIATVPVPPPPPPPTPEEMARREGEARLRMERRFAHAGHGQASRALFQVLLQRQLEMP</sequence>
<reference evidence="2 3" key="1">
    <citation type="submission" date="2019-02" db="EMBL/GenBank/DDBJ databases">
        <title>Genomic Encyclopedia of Type Strains, Phase IV (KMG-IV): sequencing the most valuable type-strain genomes for metagenomic binning, comparative biology and taxonomic classification.</title>
        <authorList>
            <person name="Goeker M."/>
        </authorList>
    </citation>
    <scope>NUCLEOTIDE SEQUENCE [LARGE SCALE GENOMIC DNA]</scope>
    <source>
        <strain evidence="2 3">DSM 21223</strain>
    </source>
</reference>